<proteinExistence type="predicted"/>
<dbReference type="EMBL" id="FR845719">
    <property type="protein sequence ID" value="CCA54351.1"/>
    <property type="molecule type" value="Genomic_DNA"/>
</dbReference>
<evidence type="ECO:0000259" key="2">
    <source>
        <dbReference type="Pfam" id="PF18431"/>
    </source>
</evidence>
<feature type="domain" description="Bacterial CdiA-CT RNAse A" evidence="2">
    <location>
        <begin position="493"/>
        <end position="605"/>
    </location>
</feature>
<evidence type="ECO:0000313" key="3">
    <source>
        <dbReference type="EMBL" id="CCA54351.1"/>
    </source>
</evidence>
<dbReference type="OrthoDB" id="3912727at2"/>
<feature type="region of interest" description="Disordered" evidence="1">
    <location>
        <begin position="1"/>
        <end position="66"/>
    </location>
</feature>
<name>F2RCJ3_STRVP</name>
<reference evidence="3 4" key="1">
    <citation type="journal article" date="2011" name="BMC Genomics">
        <title>Genome-wide analysis of the role of GlnR in Streptomyces venezuelae provides new insights into global nitrogen regulation in actinomycetes.</title>
        <authorList>
            <person name="Pullan S.T."/>
            <person name="Bibb M.J."/>
            <person name="Merrick M."/>
        </authorList>
    </citation>
    <scope>NUCLEOTIDE SEQUENCE [LARGE SCALE GENOMIC DNA]</scope>
    <source>
        <strain evidence="4">ATCC 10712 / CBS 650.69 / DSM 40230 / JCM 4526 / NBRC 13096 / PD 04745</strain>
    </source>
</reference>
<dbReference type="RefSeq" id="WP_015032270.1">
    <property type="nucleotide sequence ID" value="NC_018750.1"/>
</dbReference>
<accession>F2RCJ3</accession>
<dbReference type="HOGENOM" id="CLU_448991_0_0_11"/>
<keyword evidence="4" id="KW-1185">Reference proteome</keyword>
<dbReference type="InterPro" id="IPR041436">
    <property type="entry name" value="RNAse_A_bac"/>
</dbReference>
<dbReference type="KEGG" id="sve:SVEN_1064"/>
<evidence type="ECO:0000256" key="1">
    <source>
        <dbReference type="SAM" id="MobiDB-lite"/>
    </source>
</evidence>
<dbReference type="AlphaFoldDB" id="F2RCJ3"/>
<dbReference type="PATRIC" id="fig|953739.5.peg.3130"/>
<dbReference type="GeneID" id="51861651"/>
<dbReference type="eggNOG" id="ENOG5030I3Y">
    <property type="taxonomic scope" value="Bacteria"/>
</dbReference>
<sequence length="608" mass="65693">MSLLPPPPGGGSGNGNGNGQPNVPAVPSPSPGKLYDPQGKDISQGQPPPDPNKQVQDLKPSVDPGAYAGGFDVDPMHVWYTSYLIRNHQTAFDKGPRRLLSTLEGHERVCGVGSGPEAFERAYDDISGRYLEVWAAAVAAVGGVSAGLTITANNYVKAEYASNPALGTPTSLKPVPDVIRTPPSYGKAPYLGWRTGGGGGNFAERIINKVLGEIGNAIQGLIREAMDKALNHGKVGQITPGGDDLELPKVRDAWRQISNDAKESGKNLDDAIAYLRNPDAAAVEWQAAMHQFTASLWGTASWGKNAPSPVAQGYDWKHPTANQARTPVLQILIDIAWKIADILQLFTKEVEDIRDVIEKEYLQAAKECMELDSVKDFLKDVGSLLLGGPAGLAKQFLDNLDEGKLNAGVDKYNNNTHQLADQLNAFRPVLDEARRSVPSYQAEEARAQTVGARTIEGYETTHNWTVPGDPKTNHRYPIDLANQEDMKVGNQTAHAIDRHVGLTPEQLQRRMRDASPPSASSFYDLTSAQSYVQTAIDRQTTQIAQKILADVNGQYVFTVDFSPAVTGVTVDSPSGAASPVHNVKVRLQFTDDGRQPPFIVVTAFPDKP</sequence>
<gene>
    <name evidence="3" type="ordered locus">SVEN_1064</name>
</gene>
<organism evidence="3 4">
    <name type="scientific">Streptomyces venezuelae (strain ATCC 10712 / CBS 650.69 / DSM 40230 / JCM 4526 / NBRC 13096 / PD 04745)</name>
    <dbReference type="NCBI Taxonomy" id="953739"/>
    <lineage>
        <taxon>Bacteria</taxon>
        <taxon>Bacillati</taxon>
        <taxon>Actinomycetota</taxon>
        <taxon>Actinomycetes</taxon>
        <taxon>Kitasatosporales</taxon>
        <taxon>Streptomycetaceae</taxon>
        <taxon>Streptomyces</taxon>
    </lineage>
</organism>
<evidence type="ECO:0000313" key="4">
    <source>
        <dbReference type="Proteomes" id="UP000006854"/>
    </source>
</evidence>
<dbReference type="STRING" id="953739.SVEN_1064"/>
<protein>
    <recommendedName>
        <fullName evidence="2">Bacterial CdiA-CT RNAse A domain-containing protein</fullName>
    </recommendedName>
</protein>
<dbReference type="Pfam" id="PF18431">
    <property type="entry name" value="RNAse_A_bac"/>
    <property type="match status" value="1"/>
</dbReference>
<dbReference type="Proteomes" id="UP000006854">
    <property type="component" value="Chromosome"/>
</dbReference>